<protein>
    <recommendedName>
        <fullName evidence="4">ADP ribosyltransferase domain-containing protein</fullName>
    </recommendedName>
</protein>
<feature type="region of interest" description="Disordered" evidence="1">
    <location>
        <begin position="155"/>
        <end position="180"/>
    </location>
</feature>
<dbReference type="EMBL" id="CP044232">
    <property type="protein sequence ID" value="QEW02331.1"/>
    <property type="molecule type" value="Genomic_DNA"/>
</dbReference>
<dbReference type="RefSeq" id="WP_150923918.1">
    <property type="nucleotide sequence ID" value="NZ_CP044232.1"/>
</dbReference>
<keyword evidence="3" id="KW-1185">Reference proteome</keyword>
<proteinExistence type="predicted"/>
<organism evidence="2 3">
    <name type="scientific">Microbacterium lushaniae</name>
    <dbReference type="NCBI Taxonomy" id="2614639"/>
    <lineage>
        <taxon>Bacteria</taxon>
        <taxon>Bacillati</taxon>
        <taxon>Actinomycetota</taxon>
        <taxon>Actinomycetes</taxon>
        <taxon>Micrococcales</taxon>
        <taxon>Microbacteriaceae</taxon>
        <taxon>Microbacterium</taxon>
    </lineage>
</organism>
<dbReference type="AlphaFoldDB" id="A0A5J6L1P7"/>
<dbReference type="Gene3D" id="3.90.176.10">
    <property type="entry name" value="Toxin ADP-ribosyltransferase, Chain A, domain 1"/>
    <property type="match status" value="1"/>
</dbReference>
<evidence type="ECO:0008006" key="4">
    <source>
        <dbReference type="Google" id="ProtNLM"/>
    </source>
</evidence>
<evidence type="ECO:0000256" key="1">
    <source>
        <dbReference type="SAM" id="MobiDB-lite"/>
    </source>
</evidence>
<evidence type="ECO:0000313" key="3">
    <source>
        <dbReference type="Proteomes" id="UP000325516"/>
    </source>
</evidence>
<dbReference type="SUPFAM" id="SSF56399">
    <property type="entry name" value="ADP-ribosylation"/>
    <property type="match status" value="1"/>
</dbReference>
<reference evidence="3" key="1">
    <citation type="submission" date="2019-09" db="EMBL/GenBank/DDBJ databases">
        <title>Mumia zhuanghuii sp. nov. isolated from the intestinal contents of plateau pika (Ochotona curzoniae) in the Qinghai-Tibet plateau of China.</title>
        <authorList>
            <person name="Tian Z."/>
        </authorList>
    </citation>
    <scope>NUCLEOTIDE SEQUENCE [LARGE SCALE GENOMIC DNA]</scope>
    <source>
        <strain evidence="3">L-031</strain>
    </source>
</reference>
<accession>A0A5J6L1P7</accession>
<sequence length="318" mass="33602">MIPQGDDPASTLAGKGEDAAMSSRPLPSIPEGRMMAGVFSDEDFSAKVSGDLPTYHAGPRGPIRAVAIRRERVVEAYLFHGVDGDEKDAAGLISRREGDFQPQGSGYWLNELRRLHDDGVPAAEAVASLAGTAGPEYAGAADTLFESFESKASARGVLEPRGDDAPRRNEPAAKRPERDEIDAALRAGGAMAPRIAERVRALDSALQVRPTPEPVVVTLVRSRDSLPAELTTGTRIHEPAYLLTLLAGQDLLPPGAEVVVKLHVPAGVPALYQDASLPGEPGTLLLARGLDWEVFRVIDLPGRTVVTGRVGGPAAPPQ</sequence>
<evidence type="ECO:0000313" key="2">
    <source>
        <dbReference type="EMBL" id="QEW02331.1"/>
    </source>
</evidence>
<dbReference type="KEGG" id="mlz:F6J85_03945"/>
<gene>
    <name evidence="2" type="ORF">F6J85_03945</name>
</gene>
<feature type="region of interest" description="Disordered" evidence="1">
    <location>
        <begin position="1"/>
        <end position="31"/>
    </location>
</feature>
<feature type="compositionally biased region" description="Basic and acidic residues" evidence="1">
    <location>
        <begin position="158"/>
        <end position="180"/>
    </location>
</feature>
<name>A0A5J6L1P7_9MICO</name>
<dbReference type="Proteomes" id="UP000325516">
    <property type="component" value="Chromosome"/>
</dbReference>